<reference evidence="7" key="2">
    <citation type="submission" date="2020-08" db="EMBL/GenBank/DDBJ databases">
        <title>Plant Genome Project.</title>
        <authorList>
            <person name="Zhang R.-G."/>
        </authorList>
    </citation>
    <scope>NUCLEOTIDE SEQUENCE</scope>
    <source>
        <strain evidence="7">Huo1</strain>
        <tissue evidence="7">Leaf</tissue>
    </source>
</reference>
<keyword evidence="2" id="KW-0805">Transcription regulation</keyword>
<organism evidence="7">
    <name type="scientific">Salvia splendens</name>
    <name type="common">Scarlet sage</name>
    <dbReference type="NCBI Taxonomy" id="180675"/>
    <lineage>
        <taxon>Eukaryota</taxon>
        <taxon>Viridiplantae</taxon>
        <taxon>Streptophyta</taxon>
        <taxon>Embryophyta</taxon>
        <taxon>Tracheophyta</taxon>
        <taxon>Spermatophyta</taxon>
        <taxon>Magnoliopsida</taxon>
        <taxon>eudicotyledons</taxon>
        <taxon>Gunneridae</taxon>
        <taxon>Pentapetalae</taxon>
        <taxon>asterids</taxon>
        <taxon>lamiids</taxon>
        <taxon>Lamiales</taxon>
        <taxon>Lamiaceae</taxon>
        <taxon>Nepetoideae</taxon>
        <taxon>Mentheae</taxon>
        <taxon>Salviinae</taxon>
        <taxon>Salvia</taxon>
        <taxon>Salvia subgen. Calosphace</taxon>
        <taxon>core Calosphace</taxon>
    </lineage>
</organism>
<dbReference type="SUPFAM" id="SSF101936">
    <property type="entry name" value="DNA-binding pseudobarrel domain"/>
    <property type="match status" value="1"/>
</dbReference>
<evidence type="ECO:0000256" key="2">
    <source>
        <dbReference type="ARBA" id="ARBA00023015"/>
    </source>
</evidence>
<evidence type="ECO:0000256" key="3">
    <source>
        <dbReference type="ARBA" id="ARBA00023125"/>
    </source>
</evidence>
<dbReference type="AlphaFoldDB" id="A0A8X8YMX4"/>
<dbReference type="EMBL" id="PNBA02000002">
    <property type="protein sequence ID" value="KAG6432905.1"/>
    <property type="molecule type" value="Genomic_DNA"/>
</dbReference>
<dbReference type="SMART" id="SM01019">
    <property type="entry name" value="B3"/>
    <property type="match status" value="1"/>
</dbReference>
<evidence type="ECO:0000256" key="4">
    <source>
        <dbReference type="ARBA" id="ARBA00023163"/>
    </source>
</evidence>
<protein>
    <recommendedName>
        <fullName evidence="6">TF-B3 domain-containing protein</fullName>
    </recommendedName>
</protein>
<evidence type="ECO:0000256" key="5">
    <source>
        <dbReference type="ARBA" id="ARBA00023242"/>
    </source>
</evidence>
<evidence type="ECO:0000259" key="6">
    <source>
        <dbReference type="PROSITE" id="PS50863"/>
    </source>
</evidence>
<dbReference type="InterPro" id="IPR015300">
    <property type="entry name" value="DNA-bd_pseudobarrel_sf"/>
</dbReference>
<dbReference type="CDD" id="cd10017">
    <property type="entry name" value="B3_DNA"/>
    <property type="match status" value="1"/>
</dbReference>
<keyword evidence="3" id="KW-0238">DNA-binding</keyword>
<evidence type="ECO:0000313" key="7">
    <source>
        <dbReference type="EMBL" id="KAG6432905.1"/>
    </source>
</evidence>
<dbReference type="Pfam" id="PF02362">
    <property type="entry name" value="B3"/>
    <property type="match status" value="1"/>
</dbReference>
<comment type="subcellular location">
    <subcellularLocation>
        <location evidence="1">Nucleus</location>
    </subcellularLocation>
</comment>
<name>A0A8X8YMX4_SALSN</name>
<feature type="domain" description="TF-B3" evidence="6">
    <location>
        <begin position="83"/>
        <end position="135"/>
    </location>
</feature>
<accession>A0A8X8YMX4</accession>
<dbReference type="GO" id="GO:0003677">
    <property type="term" value="F:DNA binding"/>
    <property type="evidence" value="ECO:0007669"/>
    <property type="project" value="UniProtKB-KW"/>
</dbReference>
<evidence type="ECO:0000256" key="1">
    <source>
        <dbReference type="ARBA" id="ARBA00004123"/>
    </source>
</evidence>
<dbReference type="GO" id="GO:0005634">
    <property type="term" value="C:nucleus"/>
    <property type="evidence" value="ECO:0007669"/>
    <property type="project" value="UniProtKB-SubCell"/>
</dbReference>
<keyword evidence="8" id="KW-1185">Reference proteome</keyword>
<keyword evidence="5" id="KW-0539">Nucleus</keyword>
<keyword evidence="4" id="KW-0804">Transcription</keyword>
<gene>
    <name evidence="7" type="ORF">SASPL_104495</name>
</gene>
<sequence>MAALVDVGTFHIKRYAVSTGVPPLTDDEDDHDALDLDGCPTFTVTVTTSHLARTFEIPYGFWRRPIPMGALQAPVDFLTMENTWMLTLLHSNSKIWVRKGWKRFRRGNGLSVGDRLHFTLVNPMEVTFYVVIEKA</sequence>
<evidence type="ECO:0000313" key="8">
    <source>
        <dbReference type="Proteomes" id="UP000298416"/>
    </source>
</evidence>
<dbReference type="InterPro" id="IPR003340">
    <property type="entry name" value="B3_DNA-bd"/>
</dbReference>
<comment type="caution">
    <text evidence="7">The sequence shown here is derived from an EMBL/GenBank/DDBJ whole genome shotgun (WGS) entry which is preliminary data.</text>
</comment>
<proteinExistence type="predicted"/>
<dbReference type="Gene3D" id="2.40.330.10">
    <property type="entry name" value="DNA-binding pseudobarrel domain"/>
    <property type="match status" value="1"/>
</dbReference>
<dbReference type="PROSITE" id="PS50863">
    <property type="entry name" value="B3"/>
    <property type="match status" value="1"/>
</dbReference>
<dbReference type="Proteomes" id="UP000298416">
    <property type="component" value="Unassembled WGS sequence"/>
</dbReference>
<reference evidence="7" key="1">
    <citation type="submission" date="2018-01" db="EMBL/GenBank/DDBJ databases">
        <authorList>
            <person name="Mao J.F."/>
        </authorList>
    </citation>
    <scope>NUCLEOTIDE SEQUENCE</scope>
    <source>
        <strain evidence="7">Huo1</strain>
        <tissue evidence="7">Leaf</tissue>
    </source>
</reference>